<dbReference type="GO" id="GO:0000428">
    <property type="term" value="C:DNA-directed RNA polymerase complex"/>
    <property type="evidence" value="ECO:0007669"/>
    <property type="project" value="UniProtKB-KW"/>
</dbReference>
<evidence type="ECO:0000256" key="1">
    <source>
        <dbReference type="SAM" id="MobiDB-lite"/>
    </source>
</evidence>
<accession>A0A5A7PWK4</accession>
<gene>
    <name evidence="2" type="ORF">STAS_13617</name>
</gene>
<evidence type="ECO:0000313" key="3">
    <source>
        <dbReference type="Proteomes" id="UP000325081"/>
    </source>
</evidence>
<keyword evidence="2" id="KW-0240">DNA-directed RNA polymerase</keyword>
<evidence type="ECO:0000313" key="2">
    <source>
        <dbReference type="EMBL" id="GER37215.1"/>
    </source>
</evidence>
<feature type="region of interest" description="Disordered" evidence="1">
    <location>
        <begin position="1"/>
        <end position="144"/>
    </location>
</feature>
<organism evidence="2 3">
    <name type="scientific">Striga asiatica</name>
    <name type="common">Asiatic witchweed</name>
    <name type="synonym">Buchnera asiatica</name>
    <dbReference type="NCBI Taxonomy" id="4170"/>
    <lineage>
        <taxon>Eukaryota</taxon>
        <taxon>Viridiplantae</taxon>
        <taxon>Streptophyta</taxon>
        <taxon>Embryophyta</taxon>
        <taxon>Tracheophyta</taxon>
        <taxon>Spermatophyta</taxon>
        <taxon>Magnoliopsida</taxon>
        <taxon>eudicotyledons</taxon>
        <taxon>Gunneridae</taxon>
        <taxon>Pentapetalae</taxon>
        <taxon>asterids</taxon>
        <taxon>lamiids</taxon>
        <taxon>Lamiales</taxon>
        <taxon>Orobanchaceae</taxon>
        <taxon>Buchnereae</taxon>
        <taxon>Striga</taxon>
    </lineage>
</organism>
<proteinExistence type="predicted"/>
<keyword evidence="3" id="KW-1185">Reference proteome</keyword>
<sequence>MHRRGEAVIEQQETTTASPTRTTATRGLHVSRAESRVPPKLGLLTTSHTRIDDRRPSPSETKAAPIDGAHRSQHQKSVGPKSELAMRLRPQTTAKAELGIDGKEKPATSQKGLPQPWPPRRWRGATPEDGPPRSQPSTTDPNQVEIVERTLAGGPCKGEIAPTK</sequence>
<feature type="compositionally biased region" description="Low complexity" evidence="1">
    <location>
        <begin position="14"/>
        <end position="26"/>
    </location>
</feature>
<comment type="caution">
    <text evidence="2">The sequence shown here is derived from an EMBL/GenBank/DDBJ whole genome shotgun (WGS) entry which is preliminary data.</text>
</comment>
<dbReference type="Proteomes" id="UP000325081">
    <property type="component" value="Unassembled WGS sequence"/>
</dbReference>
<protein>
    <submittedName>
        <fullName evidence="2">DNA-directed RNA polymerase subunit beta</fullName>
    </submittedName>
</protein>
<dbReference type="AlphaFoldDB" id="A0A5A7PWK4"/>
<dbReference type="EMBL" id="BKCP01005295">
    <property type="protein sequence ID" value="GER37215.1"/>
    <property type="molecule type" value="Genomic_DNA"/>
</dbReference>
<keyword evidence="2" id="KW-0804">Transcription</keyword>
<name>A0A5A7PWK4_STRAF</name>
<reference evidence="3" key="1">
    <citation type="journal article" date="2019" name="Curr. Biol.">
        <title>Genome Sequence of Striga asiatica Provides Insight into the Evolution of Plant Parasitism.</title>
        <authorList>
            <person name="Yoshida S."/>
            <person name="Kim S."/>
            <person name="Wafula E.K."/>
            <person name="Tanskanen J."/>
            <person name="Kim Y.M."/>
            <person name="Honaas L."/>
            <person name="Yang Z."/>
            <person name="Spallek T."/>
            <person name="Conn C.E."/>
            <person name="Ichihashi Y."/>
            <person name="Cheong K."/>
            <person name="Cui S."/>
            <person name="Der J.P."/>
            <person name="Gundlach H."/>
            <person name="Jiao Y."/>
            <person name="Hori C."/>
            <person name="Ishida J.K."/>
            <person name="Kasahara H."/>
            <person name="Kiba T."/>
            <person name="Kim M.S."/>
            <person name="Koo N."/>
            <person name="Laohavisit A."/>
            <person name="Lee Y.H."/>
            <person name="Lumba S."/>
            <person name="McCourt P."/>
            <person name="Mortimer J.C."/>
            <person name="Mutuku J.M."/>
            <person name="Nomura T."/>
            <person name="Sasaki-Sekimoto Y."/>
            <person name="Seto Y."/>
            <person name="Wang Y."/>
            <person name="Wakatake T."/>
            <person name="Sakakibara H."/>
            <person name="Demura T."/>
            <person name="Yamaguchi S."/>
            <person name="Yoneyama K."/>
            <person name="Manabe R.I."/>
            <person name="Nelson D.C."/>
            <person name="Schulman A.H."/>
            <person name="Timko M.P."/>
            <person name="dePamphilis C.W."/>
            <person name="Choi D."/>
            <person name="Shirasu K."/>
        </authorList>
    </citation>
    <scope>NUCLEOTIDE SEQUENCE [LARGE SCALE GENOMIC DNA]</scope>
    <source>
        <strain evidence="3">cv. UVA1</strain>
    </source>
</reference>